<dbReference type="Gene3D" id="3.40.50.2300">
    <property type="match status" value="2"/>
</dbReference>
<dbReference type="CDD" id="cd01574">
    <property type="entry name" value="PBP1_LacI"/>
    <property type="match status" value="1"/>
</dbReference>
<evidence type="ECO:0000259" key="4">
    <source>
        <dbReference type="PROSITE" id="PS50932"/>
    </source>
</evidence>
<name>A0A8A4ZGM5_9MICO</name>
<dbReference type="KEGG" id="psic:J4E96_09870"/>
<dbReference type="Pfam" id="PF13377">
    <property type="entry name" value="Peripla_BP_3"/>
    <property type="match status" value="1"/>
</dbReference>
<dbReference type="AlphaFoldDB" id="A0A8A4ZGM5"/>
<dbReference type="GO" id="GO:0000976">
    <property type="term" value="F:transcription cis-regulatory region binding"/>
    <property type="evidence" value="ECO:0007669"/>
    <property type="project" value="TreeGrafter"/>
</dbReference>
<dbReference type="Proteomes" id="UP000663937">
    <property type="component" value="Chromosome"/>
</dbReference>
<keyword evidence="6" id="KW-1185">Reference proteome</keyword>
<dbReference type="SUPFAM" id="SSF47413">
    <property type="entry name" value="lambda repressor-like DNA-binding domains"/>
    <property type="match status" value="1"/>
</dbReference>
<keyword evidence="2 5" id="KW-0238">DNA-binding</keyword>
<dbReference type="CDD" id="cd01392">
    <property type="entry name" value="HTH_LacI"/>
    <property type="match status" value="1"/>
</dbReference>
<dbReference type="PANTHER" id="PTHR30146:SF109">
    <property type="entry name" value="HTH-TYPE TRANSCRIPTIONAL REGULATOR GALS"/>
    <property type="match status" value="1"/>
</dbReference>
<evidence type="ECO:0000256" key="2">
    <source>
        <dbReference type="ARBA" id="ARBA00023125"/>
    </source>
</evidence>
<dbReference type="GO" id="GO:0003700">
    <property type="term" value="F:DNA-binding transcription factor activity"/>
    <property type="evidence" value="ECO:0007669"/>
    <property type="project" value="TreeGrafter"/>
</dbReference>
<dbReference type="InterPro" id="IPR000843">
    <property type="entry name" value="HTH_LacI"/>
</dbReference>
<dbReference type="RefSeq" id="WP_227425575.1">
    <property type="nucleotide sequence ID" value="NZ_CP071868.1"/>
</dbReference>
<evidence type="ECO:0000313" key="5">
    <source>
        <dbReference type="EMBL" id="QTE31192.1"/>
    </source>
</evidence>
<dbReference type="Gene3D" id="1.10.260.40">
    <property type="entry name" value="lambda repressor-like DNA-binding domains"/>
    <property type="match status" value="1"/>
</dbReference>
<evidence type="ECO:0000256" key="3">
    <source>
        <dbReference type="ARBA" id="ARBA00023163"/>
    </source>
</evidence>
<dbReference type="SMART" id="SM00354">
    <property type="entry name" value="HTH_LACI"/>
    <property type="match status" value="1"/>
</dbReference>
<dbReference type="PANTHER" id="PTHR30146">
    <property type="entry name" value="LACI-RELATED TRANSCRIPTIONAL REPRESSOR"/>
    <property type="match status" value="1"/>
</dbReference>
<dbReference type="Pfam" id="PF00356">
    <property type="entry name" value="LacI"/>
    <property type="match status" value="1"/>
</dbReference>
<evidence type="ECO:0000256" key="1">
    <source>
        <dbReference type="ARBA" id="ARBA00023015"/>
    </source>
</evidence>
<dbReference type="InterPro" id="IPR046335">
    <property type="entry name" value="LacI/GalR-like_sensor"/>
</dbReference>
<proteinExistence type="predicted"/>
<dbReference type="InterPro" id="IPR028082">
    <property type="entry name" value="Peripla_BP_I"/>
</dbReference>
<dbReference type="SUPFAM" id="SSF53822">
    <property type="entry name" value="Periplasmic binding protein-like I"/>
    <property type="match status" value="1"/>
</dbReference>
<sequence length="361" mass="37755">MSVEVPPRAERFPAGPAAAARRVSGTDVARAAGVSQRTVSRVVNNFPQVSPDVRRRVQRAIEDLGYRPNSAARSLLLGRTRTIGLLTVGSTAYGPASLALATERAVRAAAYGLLVVNTVELDAESVETGLSALLDQGVDAVVVNEPTSTFRSRRHDLAVPVLSLSGPLELSATELVVASDEAGGVAAAVRHLLDLGHATVHHVGGPTEWPSARRRAQAWRAALEDAGREVPPVLTGDWSPASGYAAGRELARRPGVTAIFAAGDHLAFGVARALQEAGRRVPADVSLIGFDDVPEAAFMTRALTTVRQDLVGTAARGVEIVQAIEGRLDAGALETIPTRLVLRETTGPPPTPPPVPTPAAR</sequence>
<dbReference type="EMBL" id="CP071868">
    <property type="protein sequence ID" value="QTE31192.1"/>
    <property type="molecule type" value="Genomic_DNA"/>
</dbReference>
<protein>
    <submittedName>
        <fullName evidence="5">LacI family DNA-binding transcriptional regulator</fullName>
    </submittedName>
</protein>
<organism evidence="5 6">
    <name type="scientific">Pengzhenrongella sicca</name>
    <dbReference type="NCBI Taxonomy" id="2819238"/>
    <lineage>
        <taxon>Bacteria</taxon>
        <taxon>Bacillati</taxon>
        <taxon>Actinomycetota</taxon>
        <taxon>Actinomycetes</taxon>
        <taxon>Micrococcales</taxon>
        <taxon>Pengzhenrongella</taxon>
    </lineage>
</organism>
<keyword evidence="3" id="KW-0804">Transcription</keyword>
<evidence type="ECO:0000313" key="6">
    <source>
        <dbReference type="Proteomes" id="UP000663937"/>
    </source>
</evidence>
<keyword evidence="1" id="KW-0805">Transcription regulation</keyword>
<dbReference type="InterPro" id="IPR010982">
    <property type="entry name" value="Lambda_DNA-bd_dom_sf"/>
</dbReference>
<feature type="domain" description="HTH lacI-type" evidence="4">
    <location>
        <begin position="27"/>
        <end position="77"/>
    </location>
</feature>
<gene>
    <name evidence="5" type="ORF">J4E96_09870</name>
</gene>
<dbReference type="PROSITE" id="PS50932">
    <property type="entry name" value="HTH_LACI_2"/>
    <property type="match status" value="1"/>
</dbReference>
<accession>A0A8A4ZGM5</accession>
<reference evidence="5" key="1">
    <citation type="submission" date="2021-03" db="EMBL/GenBank/DDBJ databases">
        <title>Pengzhenrongella sicca gen. nov., sp. nov., a new member of suborder Micrococcineae isolated from High-Arctic tundra soil.</title>
        <authorList>
            <person name="Peng F."/>
        </authorList>
    </citation>
    <scope>NUCLEOTIDE SEQUENCE</scope>
    <source>
        <strain evidence="5">LRZ-2</strain>
    </source>
</reference>